<feature type="region of interest" description="Disordered" evidence="1">
    <location>
        <begin position="1"/>
        <end position="20"/>
    </location>
</feature>
<proteinExistence type="predicted"/>
<name>A0A9I9DJ34_CUCME</name>
<dbReference type="Gramene" id="MELO3C019484.2.1">
    <property type="protein sequence ID" value="MELO3C019484.2.1"/>
    <property type="gene ID" value="MELO3C019484.2"/>
</dbReference>
<accession>A0A9I9DJ34</accession>
<protein>
    <recommendedName>
        <fullName evidence="3">Flocculation protein FLO11-like</fullName>
    </recommendedName>
</protein>
<feature type="compositionally biased region" description="Polar residues" evidence="1">
    <location>
        <begin position="1"/>
        <end position="12"/>
    </location>
</feature>
<feature type="compositionally biased region" description="Polar residues" evidence="1">
    <location>
        <begin position="139"/>
        <end position="160"/>
    </location>
</feature>
<evidence type="ECO:0000256" key="1">
    <source>
        <dbReference type="SAM" id="MobiDB-lite"/>
    </source>
</evidence>
<dbReference type="EnsemblPlants" id="MELO3C019484.2.1">
    <property type="protein sequence ID" value="MELO3C019484.2.1"/>
    <property type="gene ID" value="MELO3C019484.2"/>
</dbReference>
<feature type="region of interest" description="Disordered" evidence="1">
    <location>
        <begin position="139"/>
        <end position="189"/>
    </location>
</feature>
<organism evidence="2">
    <name type="scientific">Cucumis melo</name>
    <name type="common">Muskmelon</name>
    <dbReference type="NCBI Taxonomy" id="3656"/>
    <lineage>
        <taxon>Eukaryota</taxon>
        <taxon>Viridiplantae</taxon>
        <taxon>Streptophyta</taxon>
        <taxon>Embryophyta</taxon>
        <taxon>Tracheophyta</taxon>
        <taxon>Spermatophyta</taxon>
        <taxon>Magnoliopsida</taxon>
        <taxon>eudicotyledons</taxon>
        <taxon>Gunneridae</taxon>
        <taxon>Pentapetalae</taxon>
        <taxon>rosids</taxon>
        <taxon>fabids</taxon>
        <taxon>Cucurbitales</taxon>
        <taxon>Cucurbitaceae</taxon>
        <taxon>Benincaseae</taxon>
        <taxon>Cucumis</taxon>
    </lineage>
</organism>
<dbReference type="AlphaFoldDB" id="A0A9I9DJ34"/>
<sequence length="314" mass="34799">MASSPPKTATTTKGKRYKGIPTRHPFKKIHRLVVAIDADQHSLYTGRFSNPMSPVTIKREVPSRVSVETVVLNSDSFDGTNNIVLSTLFRRKTGHRTDPSSTPLIRLRFCTLHLDLLHLLRMFPLDLWTMDPLALEETTTSTKDPVSSPDNRTSETQSTEGHGDSSILMSPPEHVGSSYRPRRPPVKGQCVISTKADRRKIPPNVSSVSIDALRIISLSMRLFQGSHIPDVAAEFDNAPGRIKSAAAMHSTVGQSLVLFILLANLLLQALMAESRSLTRHISELFDRRTMLDAILCDLRRVAFGPSPSPPKHQD</sequence>
<evidence type="ECO:0008006" key="3">
    <source>
        <dbReference type="Google" id="ProtNLM"/>
    </source>
</evidence>
<reference evidence="2" key="1">
    <citation type="submission" date="2023-03" db="UniProtKB">
        <authorList>
            <consortium name="EnsemblPlants"/>
        </authorList>
    </citation>
    <scope>IDENTIFICATION</scope>
</reference>
<evidence type="ECO:0000313" key="2">
    <source>
        <dbReference type="EnsemblPlants" id="MELO3C019484.2.1"/>
    </source>
</evidence>